<keyword evidence="7" id="KW-1185">Reference proteome</keyword>
<dbReference type="GO" id="GO:0003700">
    <property type="term" value="F:DNA-binding transcription factor activity"/>
    <property type="evidence" value="ECO:0007669"/>
    <property type="project" value="InterPro"/>
</dbReference>
<dbReference type="SUPFAM" id="SSF46785">
    <property type="entry name" value="Winged helix' DNA-binding domain"/>
    <property type="match status" value="1"/>
</dbReference>
<feature type="domain" description="HTH marR-type" evidence="5">
    <location>
        <begin position="33"/>
        <end position="167"/>
    </location>
</feature>
<dbReference type="InterPro" id="IPR039422">
    <property type="entry name" value="MarR/SlyA-like"/>
</dbReference>
<evidence type="ECO:0000259" key="5">
    <source>
        <dbReference type="PROSITE" id="PS50995"/>
    </source>
</evidence>
<dbReference type="Gene3D" id="1.10.10.10">
    <property type="entry name" value="Winged helix-like DNA-binding domain superfamily/Winged helix DNA-binding domain"/>
    <property type="match status" value="1"/>
</dbReference>
<organism evidence="6 7">
    <name type="scientific">Microbacterium foliorum</name>
    <dbReference type="NCBI Taxonomy" id="104336"/>
    <lineage>
        <taxon>Bacteria</taxon>
        <taxon>Bacillati</taxon>
        <taxon>Actinomycetota</taxon>
        <taxon>Actinomycetes</taxon>
        <taxon>Micrococcales</taxon>
        <taxon>Microbacteriaceae</taxon>
        <taxon>Microbacterium</taxon>
    </lineage>
</organism>
<evidence type="ECO:0000313" key="6">
    <source>
        <dbReference type="EMBL" id="KJL21084.1"/>
    </source>
</evidence>
<gene>
    <name evidence="6" type="ORF">RN50_01768</name>
</gene>
<accession>A0A0F0KKW8</accession>
<keyword evidence="1" id="KW-0805">Transcription regulation</keyword>
<dbReference type="EMBL" id="JYIU01000041">
    <property type="protein sequence ID" value="KJL21084.1"/>
    <property type="molecule type" value="Genomic_DNA"/>
</dbReference>
<dbReference type="SMART" id="SM00347">
    <property type="entry name" value="HTH_MARR"/>
    <property type="match status" value="1"/>
</dbReference>
<dbReference type="InterPro" id="IPR036388">
    <property type="entry name" value="WH-like_DNA-bd_sf"/>
</dbReference>
<evidence type="ECO:0000256" key="4">
    <source>
        <dbReference type="SAM" id="MobiDB-lite"/>
    </source>
</evidence>
<comment type="caution">
    <text evidence="6">The sequence shown here is derived from an EMBL/GenBank/DDBJ whole genome shotgun (WGS) entry which is preliminary data.</text>
</comment>
<dbReference type="PANTHER" id="PTHR33164">
    <property type="entry name" value="TRANSCRIPTIONAL REGULATOR, MARR FAMILY"/>
    <property type="match status" value="1"/>
</dbReference>
<evidence type="ECO:0000313" key="7">
    <source>
        <dbReference type="Proteomes" id="UP000033572"/>
    </source>
</evidence>
<dbReference type="PROSITE" id="PS01117">
    <property type="entry name" value="HTH_MARR_1"/>
    <property type="match status" value="1"/>
</dbReference>
<dbReference type="Proteomes" id="UP000033572">
    <property type="component" value="Unassembled WGS sequence"/>
</dbReference>
<evidence type="ECO:0000256" key="2">
    <source>
        <dbReference type="ARBA" id="ARBA00023125"/>
    </source>
</evidence>
<dbReference type="Pfam" id="PF12802">
    <property type="entry name" value="MarR_2"/>
    <property type="match status" value="1"/>
</dbReference>
<feature type="compositionally biased region" description="Low complexity" evidence="4">
    <location>
        <begin position="11"/>
        <end position="24"/>
    </location>
</feature>
<name>A0A0F0KKW8_9MICO</name>
<dbReference type="PATRIC" id="fig|104336.4.peg.1807"/>
<proteinExistence type="predicted"/>
<dbReference type="InterPro" id="IPR000835">
    <property type="entry name" value="HTH_MarR-typ"/>
</dbReference>
<keyword evidence="3" id="KW-0804">Transcription</keyword>
<dbReference type="PANTHER" id="PTHR33164:SF57">
    <property type="entry name" value="MARR-FAMILY TRANSCRIPTIONAL REGULATOR"/>
    <property type="match status" value="1"/>
</dbReference>
<feature type="region of interest" description="Disordered" evidence="4">
    <location>
        <begin position="1"/>
        <end position="24"/>
    </location>
</feature>
<dbReference type="GO" id="GO:0003677">
    <property type="term" value="F:DNA binding"/>
    <property type="evidence" value="ECO:0007669"/>
    <property type="project" value="UniProtKB-KW"/>
</dbReference>
<dbReference type="PROSITE" id="PS50995">
    <property type="entry name" value="HTH_MARR_2"/>
    <property type="match status" value="1"/>
</dbReference>
<reference evidence="6 7" key="1">
    <citation type="submission" date="2015-02" db="EMBL/GenBank/DDBJ databases">
        <title>Draft genome sequences of ten Microbacterium spp. with emphasis on heavy metal contaminated environments.</title>
        <authorList>
            <person name="Corretto E."/>
        </authorList>
    </citation>
    <scope>NUCLEOTIDE SEQUENCE [LARGE SCALE GENOMIC DNA]</scope>
    <source>
        <strain evidence="6 7">DSM 12966</strain>
    </source>
</reference>
<keyword evidence="2" id="KW-0238">DNA-binding</keyword>
<dbReference type="InterPro" id="IPR036390">
    <property type="entry name" value="WH_DNA-bd_sf"/>
</dbReference>
<evidence type="ECO:0000256" key="3">
    <source>
        <dbReference type="ARBA" id="ARBA00023163"/>
    </source>
</evidence>
<protein>
    <submittedName>
        <fullName evidence="6">MarR family protein</fullName>
    </submittedName>
</protein>
<dbReference type="InterPro" id="IPR023187">
    <property type="entry name" value="Tscrpt_reg_MarR-type_CS"/>
</dbReference>
<dbReference type="AlphaFoldDB" id="A0A0F0KKW8"/>
<evidence type="ECO:0000256" key="1">
    <source>
        <dbReference type="ARBA" id="ARBA00023015"/>
    </source>
</evidence>
<dbReference type="GO" id="GO:0006950">
    <property type="term" value="P:response to stress"/>
    <property type="evidence" value="ECO:0007669"/>
    <property type="project" value="TreeGrafter"/>
</dbReference>
<sequence length="180" mass="19268">MAIMSASSDEPAGPDASAQDAASAGALDLDEAVSRVEHELGRLFARIRVSWREAAQTVHPDLQPLGYQVLTSIATGKATSAGAIIDRLQTDKTAVSRQVRQLEQLGLVESVRDPDDRRARVLVATELAQQKVTAARSRYEARLAERLGRWSQADLDRFAEMLSELGGGASARTDGTAPAS</sequence>